<reference evidence="1 2" key="1">
    <citation type="submission" date="2018-06" db="EMBL/GenBank/DDBJ databases">
        <authorList>
            <consortium name="Pathogen Informatics"/>
            <person name="Doyle S."/>
        </authorList>
    </citation>
    <scope>NUCLEOTIDE SEQUENCE [LARGE SCALE GENOMIC DNA]</scope>
    <source>
        <strain evidence="1 2">NCTC12026</strain>
    </source>
</reference>
<accession>A0A379FYL4</accession>
<dbReference type="EMBL" id="UGUA01000001">
    <property type="protein sequence ID" value="SUC33850.1"/>
    <property type="molecule type" value="Genomic_DNA"/>
</dbReference>
<dbReference type="RefSeq" id="WP_011039731.1">
    <property type="nucleotide sequence ID" value="NZ_UGUA01000001.1"/>
</dbReference>
<sequence>MKQIPNVWKAREAIRKVGLISSPATSEAAAEALIELVRSGELLILADFADAVLKREPDAYINRSFLGSTHPETPIPIERPHGGKEFAFANYHPVFIGSMTDID</sequence>
<proteinExistence type="predicted"/>
<organism evidence="1 2">
    <name type="scientific">Providencia rustigianii</name>
    <dbReference type="NCBI Taxonomy" id="158850"/>
    <lineage>
        <taxon>Bacteria</taxon>
        <taxon>Pseudomonadati</taxon>
        <taxon>Pseudomonadota</taxon>
        <taxon>Gammaproteobacteria</taxon>
        <taxon>Enterobacterales</taxon>
        <taxon>Morganellaceae</taxon>
        <taxon>Providencia</taxon>
    </lineage>
</organism>
<evidence type="ECO:0000313" key="2">
    <source>
        <dbReference type="Proteomes" id="UP000255129"/>
    </source>
</evidence>
<evidence type="ECO:0000313" key="1">
    <source>
        <dbReference type="EMBL" id="SUC33850.1"/>
    </source>
</evidence>
<dbReference type="AlphaFoldDB" id="A0A379FYL4"/>
<gene>
    <name evidence="1" type="ORF">NCTC12026_00171</name>
</gene>
<dbReference type="GeneID" id="89492275"/>
<protein>
    <submittedName>
        <fullName evidence="1">Uncharacterized protein</fullName>
    </submittedName>
</protein>
<name>A0A379FYL4_9GAMM</name>
<dbReference type="Proteomes" id="UP000255129">
    <property type="component" value="Unassembled WGS sequence"/>
</dbReference>